<organism evidence="2 3">
    <name type="scientific">Colletotrichum godetiae</name>
    <dbReference type="NCBI Taxonomy" id="1209918"/>
    <lineage>
        <taxon>Eukaryota</taxon>
        <taxon>Fungi</taxon>
        <taxon>Dikarya</taxon>
        <taxon>Ascomycota</taxon>
        <taxon>Pezizomycotina</taxon>
        <taxon>Sordariomycetes</taxon>
        <taxon>Hypocreomycetidae</taxon>
        <taxon>Glomerellales</taxon>
        <taxon>Glomerellaceae</taxon>
        <taxon>Colletotrichum</taxon>
        <taxon>Colletotrichum acutatum species complex</taxon>
    </lineage>
</organism>
<proteinExistence type="predicted"/>
<dbReference type="AlphaFoldDB" id="A0AAJ0A7T6"/>
<feature type="region of interest" description="Disordered" evidence="1">
    <location>
        <begin position="108"/>
        <end position="127"/>
    </location>
</feature>
<dbReference type="RefSeq" id="XP_060421366.1">
    <property type="nucleotide sequence ID" value="XM_060573262.1"/>
</dbReference>
<name>A0AAJ0A7T6_9PEZI</name>
<evidence type="ECO:0000313" key="3">
    <source>
        <dbReference type="Proteomes" id="UP001224890"/>
    </source>
</evidence>
<reference evidence="2" key="1">
    <citation type="submission" date="2021-06" db="EMBL/GenBank/DDBJ databases">
        <title>Comparative genomics, transcriptomics and evolutionary studies reveal genomic signatures of adaptation to plant cell wall in hemibiotrophic fungi.</title>
        <authorList>
            <consortium name="DOE Joint Genome Institute"/>
            <person name="Baroncelli R."/>
            <person name="Diaz J.F."/>
            <person name="Benocci T."/>
            <person name="Peng M."/>
            <person name="Battaglia E."/>
            <person name="Haridas S."/>
            <person name="Andreopoulos W."/>
            <person name="Labutti K."/>
            <person name="Pangilinan J."/>
            <person name="Floch G.L."/>
            <person name="Makela M.R."/>
            <person name="Henrissat B."/>
            <person name="Grigoriev I.V."/>
            <person name="Crouch J.A."/>
            <person name="De Vries R.P."/>
            <person name="Sukno S.A."/>
            <person name="Thon M.R."/>
        </authorList>
    </citation>
    <scope>NUCLEOTIDE SEQUENCE</scope>
    <source>
        <strain evidence="2">CBS 193.32</strain>
    </source>
</reference>
<feature type="compositionally biased region" description="Polar residues" evidence="1">
    <location>
        <begin position="108"/>
        <end position="118"/>
    </location>
</feature>
<feature type="region of interest" description="Disordered" evidence="1">
    <location>
        <begin position="215"/>
        <end position="248"/>
    </location>
</feature>
<keyword evidence="3" id="KW-1185">Reference proteome</keyword>
<accession>A0AAJ0A7T6</accession>
<dbReference type="EMBL" id="JAHMHR010000143">
    <property type="protein sequence ID" value="KAK1656602.1"/>
    <property type="molecule type" value="Genomic_DNA"/>
</dbReference>
<comment type="caution">
    <text evidence="2">The sequence shown here is derived from an EMBL/GenBank/DDBJ whole genome shotgun (WGS) entry which is preliminary data.</text>
</comment>
<gene>
    <name evidence="2" type="ORF">BDP55DRAFT_639493</name>
</gene>
<feature type="compositionally biased region" description="Basic residues" evidence="1">
    <location>
        <begin position="233"/>
        <end position="247"/>
    </location>
</feature>
<evidence type="ECO:0000256" key="1">
    <source>
        <dbReference type="SAM" id="MobiDB-lite"/>
    </source>
</evidence>
<sequence>MFSKDRTFRNDDSAAAELKKMYGRSSSSSRLDQEWEASAAWLAREPLYAHPCHLWSLANPDREASTTMEQKSRIPYPPTMRITQEQPMYETQYRPEDVAGRLGETKAFTSPQETTQRPTRQDFGSELPSCPPILSCGRPQISLPRLRELDIFSSFRLSASATYWPHTTRSPEGFRVSAAQGPVPLAAYSDQSPPSLSTAARHYWHGPQELTAVRGYGPDRLSGNLQSREPTPRRHHRPRRPSSHPHCNRPYTIEQVDFIAYFRDDLRLLWRTVEEKFAAVFPRDANQGHRRRAAGLQGVYYRHGKQSSERHCRSRGQKTTDLIGLLATHPDQAIKYSWVSHEDRDHCASVVMYSRTSLPLSVCVNLGTHVATEPDHAERAGCNR</sequence>
<dbReference type="Proteomes" id="UP001224890">
    <property type="component" value="Unassembled WGS sequence"/>
</dbReference>
<evidence type="ECO:0000313" key="2">
    <source>
        <dbReference type="EMBL" id="KAK1656602.1"/>
    </source>
</evidence>
<protein>
    <submittedName>
        <fullName evidence="2">Uncharacterized protein</fullName>
    </submittedName>
</protein>
<dbReference type="GeneID" id="85457788"/>